<dbReference type="OrthoDB" id="6697078at2"/>
<feature type="chain" id="PRO_5012176865" description="DUF3828 domain-containing protein" evidence="1">
    <location>
        <begin position="20"/>
        <end position="154"/>
    </location>
</feature>
<evidence type="ECO:0008006" key="4">
    <source>
        <dbReference type="Google" id="ProtNLM"/>
    </source>
</evidence>
<dbReference type="Proteomes" id="UP000219669">
    <property type="component" value="Unassembled WGS sequence"/>
</dbReference>
<accession>A0A286EBW1</accession>
<protein>
    <recommendedName>
        <fullName evidence="4">DUF3828 domain-containing protein</fullName>
    </recommendedName>
</protein>
<dbReference type="RefSeq" id="WP_097114290.1">
    <property type="nucleotide sequence ID" value="NZ_CP083931.1"/>
</dbReference>
<evidence type="ECO:0000313" key="2">
    <source>
        <dbReference type="EMBL" id="SOD68393.1"/>
    </source>
</evidence>
<evidence type="ECO:0000313" key="3">
    <source>
        <dbReference type="Proteomes" id="UP000219669"/>
    </source>
</evidence>
<keyword evidence="1" id="KW-0732">Signal</keyword>
<reference evidence="2 3" key="1">
    <citation type="submission" date="2017-09" db="EMBL/GenBank/DDBJ databases">
        <authorList>
            <person name="Ehlers B."/>
            <person name="Leendertz F.H."/>
        </authorList>
    </citation>
    <scope>NUCLEOTIDE SEQUENCE [LARGE SCALE GENOMIC DNA]</scope>
    <source>
        <strain evidence="2 3">DSM 16848</strain>
    </source>
</reference>
<dbReference type="EMBL" id="OCNF01000008">
    <property type="protein sequence ID" value="SOD68393.1"/>
    <property type="molecule type" value="Genomic_DNA"/>
</dbReference>
<keyword evidence="3" id="KW-1185">Reference proteome</keyword>
<sequence>MKKLLALAVGFALINPAYAQDFTKQKIQLIQKMYDDGRKQDDDVIMDYADKDLKKLYQRNLKVMEQEEAYPCIEFSPMWNSQDPQTKVKVQVSALQNGKIRAQFIQYKTKETVDYEVTCNQQRKCAVGNVFNYADGEVSNFAKNLAACLKEQNG</sequence>
<evidence type="ECO:0000256" key="1">
    <source>
        <dbReference type="SAM" id="SignalP"/>
    </source>
</evidence>
<organism evidence="2 3">
    <name type="scientific">Alysiella filiformis DSM 16848</name>
    <dbReference type="NCBI Taxonomy" id="1120981"/>
    <lineage>
        <taxon>Bacteria</taxon>
        <taxon>Pseudomonadati</taxon>
        <taxon>Pseudomonadota</taxon>
        <taxon>Betaproteobacteria</taxon>
        <taxon>Neisseriales</taxon>
        <taxon>Neisseriaceae</taxon>
        <taxon>Alysiella</taxon>
    </lineage>
</organism>
<feature type="signal peptide" evidence="1">
    <location>
        <begin position="1"/>
        <end position="19"/>
    </location>
</feature>
<dbReference type="AlphaFoldDB" id="A0A286EBW1"/>
<proteinExistence type="predicted"/>
<name>A0A286EBW1_9NEIS</name>
<gene>
    <name evidence="2" type="ORF">SAMN02746062_01245</name>
</gene>